<evidence type="ECO:0000259" key="7">
    <source>
        <dbReference type="PROSITE" id="PS50157"/>
    </source>
</evidence>
<keyword evidence="4" id="KW-0862">Zinc</keyword>
<dbReference type="AlphaFoldDB" id="A0A507DVJ3"/>
<evidence type="ECO:0000256" key="1">
    <source>
        <dbReference type="ARBA" id="ARBA00022723"/>
    </source>
</evidence>
<dbReference type="InterPro" id="IPR049899">
    <property type="entry name" value="Znf_C2HC_C3H"/>
</dbReference>
<evidence type="ECO:0000256" key="3">
    <source>
        <dbReference type="ARBA" id="ARBA00022771"/>
    </source>
</evidence>
<dbReference type="STRING" id="109895.A0A507DVJ3"/>
<feature type="domain" description="C2H2-type" evidence="7">
    <location>
        <begin position="212"/>
        <end position="239"/>
    </location>
</feature>
<evidence type="ECO:0000256" key="6">
    <source>
        <dbReference type="SAM" id="MobiDB-lite"/>
    </source>
</evidence>
<dbReference type="GO" id="GO:0008270">
    <property type="term" value="F:zinc ion binding"/>
    <property type="evidence" value="ECO:0007669"/>
    <property type="project" value="UniProtKB-KW"/>
</dbReference>
<evidence type="ECO:0000313" key="9">
    <source>
        <dbReference type="EMBL" id="TPX55207.1"/>
    </source>
</evidence>
<organism evidence="9 10">
    <name type="scientific">Powellomyces hirtus</name>
    <dbReference type="NCBI Taxonomy" id="109895"/>
    <lineage>
        <taxon>Eukaryota</taxon>
        <taxon>Fungi</taxon>
        <taxon>Fungi incertae sedis</taxon>
        <taxon>Chytridiomycota</taxon>
        <taxon>Chytridiomycota incertae sedis</taxon>
        <taxon>Chytridiomycetes</taxon>
        <taxon>Spizellomycetales</taxon>
        <taxon>Powellomycetaceae</taxon>
        <taxon>Powellomyces</taxon>
    </lineage>
</organism>
<evidence type="ECO:0000256" key="5">
    <source>
        <dbReference type="PROSITE-ProRule" id="PRU00042"/>
    </source>
</evidence>
<evidence type="ECO:0000256" key="4">
    <source>
        <dbReference type="ARBA" id="ARBA00022833"/>
    </source>
</evidence>
<dbReference type="InterPro" id="IPR026319">
    <property type="entry name" value="ZC2HC1A/B-like"/>
</dbReference>
<proteinExistence type="predicted"/>
<comment type="caution">
    <text evidence="9">The sequence shown here is derived from an EMBL/GenBank/DDBJ whole genome shotgun (WGS) entry which is preliminary data.</text>
</comment>
<dbReference type="EMBL" id="QEAQ01000121">
    <property type="protein sequence ID" value="TPX55207.1"/>
    <property type="molecule type" value="Genomic_DNA"/>
</dbReference>
<keyword evidence="2" id="KW-0677">Repeat</keyword>
<dbReference type="PROSITE" id="PS52027">
    <property type="entry name" value="ZF_C2HC_C3H"/>
    <property type="match status" value="1"/>
</dbReference>
<reference evidence="9 10" key="1">
    <citation type="journal article" date="2019" name="Sci. Rep.">
        <title>Comparative genomics of chytrid fungi reveal insights into the obligate biotrophic and pathogenic lifestyle of Synchytrium endobioticum.</title>
        <authorList>
            <person name="van de Vossenberg B.T.L.H."/>
            <person name="Warris S."/>
            <person name="Nguyen H.D.T."/>
            <person name="van Gent-Pelzer M.P.E."/>
            <person name="Joly D.L."/>
            <person name="van de Geest H.C."/>
            <person name="Bonants P.J.M."/>
            <person name="Smith D.S."/>
            <person name="Levesque C.A."/>
            <person name="van der Lee T.A.J."/>
        </authorList>
    </citation>
    <scope>NUCLEOTIDE SEQUENCE [LARGE SCALE GENOMIC DNA]</scope>
    <source>
        <strain evidence="9 10">CBS 809.83</strain>
    </source>
</reference>
<sequence>MENIPHQKLSLHLRTCRGTERSATATDDRHTLTALRQTGLSRPGLGIAAQLDRAVELNRLNQAAQRSMYNQRLANEAEWEIGADYPSPQSKVFGAAEAAEQAGSPTRGMTSSSSSSSRFVPKKTVLSQSAAVTASPRTISAHKLAVADSNPIKSYEYDDDYEEDHLEDFDWQEARRQPSPPVSASRPQAVRPEWNGEVEEFPTQTATLDDRHPCPNCGRKFAEQERLDKHAVACSKLKPRKVYDPLKARIKGTELEQYAGKIREVMADEKHKTKASVSHDATPLKPKPANWRVKHDKFIQMVRAARQPLDADSSGSGAASRTNFVPSEPDPDLVPCEYCNRRFQKDTAARHIPFCRDSQQKKHYRTTAVRPSAGTPGTPSRENMMKKRVAYKPPAPKTRIKSPVKQ</sequence>
<protein>
    <submittedName>
        <fullName evidence="9">Uncharacterized protein</fullName>
    </submittedName>
</protein>
<evidence type="ECO:0000256" key="2">
    <source>
        <dbReference type="ARBA" id="ARBA00022737"/>
    </source>
</evidence>
<dbReference type="InterPro" id="IPR013087">
    <property type="entry name" value="Znf_C2H2_type"/>
</dbReference>
<evidence type="ECO:0000313" key="10">
    <source>
        <dbReference type="Proteomes" id="UP000318582"/>
    </source>
</evidence>
<dbReference type="Gene3D" id="3.30.160.60">
    <property type="entry name" value="Classic Zinc Finger"/>
    <property type="match status" value="1"/>
</dbReference>
<feature type="region of interest" description="Disordered" evidence="6">
    <location>
        <begin position="99"/>
        <end position="120"/>
    </location>
</feature>
<keyword evidence="3 5" id="KW-0863">Zinc-finger</keyword>
<dbReference type="Proteomes" id="UP000318582">
    <property type="component" value="Unassembled WGS sequence"/>
</dbReference>
<feature type="region of interest" description="Disordered" evidence="6">
    <location>
        <begin position="359"/>
        <end position="406"/>
    </location>
</feature>
<dbReference type="PANTHER" id="PTHR13555:SF36">
    <property type="entry name" value="ZINC FINGER C2HC DOMAIN-CONTAINING PROTEIN 1B"/>
    <property type="match status" value="1"/>
</dbReference>
<keyword evidence="10" id="KW-1185">Reference proteome</keyword>
<dbReference type="PROSITE" id="PS50157">
    <property type="entry name" value="ZINC_FINGER_C2H2_2"/>
    <property type="match status" value="1"/>
</dbReference>
<gene>
    <name evidence="9" type="ORF">PhCBS80983_g05514</name>
</gene>
<feature type="domain" description="C2HC/C3H-type" evidence="8">
    <location>
        <begin position="332"/>
        <end position="361"/>
    </location>
</feature>
<name>A0A507DVJ3_9FUNG</name>
<dbReference type="Pfam" id="PF13913">
    <property type="entry name" value="zf-C2HC_2"/>
    <property type="match status" value="2"/>
</dbReference>
<keyword evidence="1" id="KW-0479">Metal-binding</keyword>
<evidence type="ECO:0000259" key="8">
    <source>
        <dbReference type="PROSITE" id="PS52027"/>
    </source>
</evidence>
<accession>A0A507DVJ3</accession>
<dbReference type="PANTHER" id="PTHR13555">
    <property type="entry name" value="C2H2 ZINC FINGER CGI-62-RELATED"/>
    <property type="match status" value="1"/>
</dbReference>